<dbReference type="Proteomes" id="UP001225906">
    <property type="component" value="Unassembled WGS sequence"/>
</dbReference>
<dbReference type="RefSeq" id="WP_306388068.1">
    <property type="nucleotide sequence ID" value="NZ_JAVCAP010000001.1"/>
</dbReference>
<dbReference type="InterPro" id="IPR002201">
    <property type="entry name" value="Glyco_trans_9"/>
</dbReference>
<dbReference type="Pfam" id="PF01075">
    <property type="entry name" value="Glyco_transf_9"/>
    <property type="match status" value="1"/>
</dbReference>
<accession>A0ABT9JP46</accession>
<name>A0ABT9JP46_9PROT</name>
<comment type="caution">
    <text evidence="1">The sequence shown here is derived from an EMBL/GenBank/DDBJ whole genome shotgun (WGS) entry which is preliminary data.</text>
</comment>
<evidence type="ECO:0000313" key="1">
    <source>
        <dbReference type="EMBL" id="MDP8566362.1"/>
    </source>
</evidence>
<protein>
    <submittedName>
        <fullName evidence="1">Glycosyltransferase family 9 protein</fullName>
    </submittedName>
</protein>
<sequence length="212" mass="24305">MAKGESIPETDAYCPLMSLPYVFGTTLESIPANIAYLTVQPDAYERWMLRLGPRTIPRIGIVWSGSTTHKNDRQRSIHLEQLIDLFDIQAEWHCLQKEFRQEDIACLARLPQLQQHDLHLHDFHDTAALIHHLDLVISVDTSVAHVAAATGKPVWILLPHHPDFRWLLDRDDSPWYPTVRLFRQVDAGNWTDVLQQVKLALVARIGLDDSPK</sequence>
<reference evidence="2" key="1">
    <citation type="journal article" date="2019" name="Int. J. Syst. Evol. Microbiol.">
        <title>The Global Catalogue of Microorganisms (GCM) 10K type strain sequencing project: providing services to taxonomists for standard genome sequencing and annotation.</title>
        <authorList>
            <consortium name="The Broad Institute Genomics Platform"/>
            <consortium name="The Broad Institute Genome Sequencing Center for Infectious Disease"/>
            <person name="Wu L."/>
            <person name="Ma J."/>
        </authorList>
    </citation>
    <scope>NUCLEOTIDE SEQUENCE [LARGE SCALE GENOMIC DNA]</scope>
    <source>
        <strain evidence="2">VKM B-3159</strain>
    </source>
</reference>
<dbReference type="EMBL" id="JAVCAP010000001">
    <property type="protein sequence ID" value="MDP8566362.1"/>
    <property type="molecule type" value="Genomic_DNA"/>
</dbReference>
<gene>
    <name evidence="1" type="ORF">Q9291_00745</name>
</gene>
<organism evidence="1 2">
    <name type="scientific">Methylophilus aquaticus</name>
    <dbReference type="NCBI Taxonomy" id="1971610"/>
    <lineage>
        <taxon>Bacteria</taxon>
        <taxon>Pseudomonadati</taxon>
        <taxon>Pseudomonadota</taxon>
        <taxon>Betaproteobacteria</taxon>
        <taxon>Nitrosomonadales</taxon>
        <taxon>Methylophilaceae</taxon>
        <taxon>Methylophilus</taxon>
    </lineage>
</organism>
<keyword evidence="2" id="KW-1185">Reference proteome</keyword>
<dbReference type="SUPFAM" id="SSF53756">
    <property type="entry name" value="UDP-Glycosyltransferase/glycogen phosphorylase"/>
    <property type="match status" value="1"/>
</dbReference>
<evidence type="ECO:0000313" key="2">
    <source>
        <dbReference type="Proteomes" id="UP001225906"/>
    </source>
</evidence>
<dbReference type="Gene3D" id="3.40.50.2000">
    <property type="entry name" value="Glycogen Phosphorylase B"/>
    <property type="match status" value="1"/>
</dbReference>
<proteinExistence type="predicted"/>